<dbReference type="GO" id="GO:0015031">
    <property type="term" value="P:protein transport"/>
    <property type="evidence" value="ECO:0007669"/>
    <property type="project" value="UniProtKB-KW"/>
</dbReference>
<feature type="compositionally biased region" description="Pro residues" evidence="10">
    <location>
        <begin position="132"/>
        <end position="158"/>
    </location>
</feature>
<dbReference type="PANTHER" id="PTHR33446:SF2">
    <property type="entry name" value="PROTEIN TONB"/>
    <property type="match status" value="1"/>
</dbReference>
<evidence type="ECO:0000256" key="3">
    <source>
        <dbReference type="ARBA" id="ARBA00022448"/>
    </source>
</evidence>
<evidence type="ECO:0000256" key="8">
    <source>
        <dbReference type="ARBA" id="ARBA00022989"/>
    </source>
</evidence>
<name>F5Y1U5_RAMTT</name>
<dbReference type="InterPro" id="IPR051045">
    <property type="entry name" value="TonB-dependent_transducer"/>
</dbReference>
<dbReference type="NCBIfam" id="TIGR01352">
    <property type="entry name" value="tonB_Cterm"/>
    <property type="match status" value="1"/>
</dbReference>
<keyword evidence="4" id="KW-1003">Cell membrane</keyword>
<dbReference type="Gene3D" id="3.30.1150.10">
    <property type="match status" value="1"/>
</dbReference>
<dbReference type="Proteomes" id="UP000008385">
    <property type="component" value="Chromosome"/>
</dbReference>
<keyword evidence="7" id="KW-0653">Protein transport</keyword>
<dbReference type="STRING" id="365046.Rta_24310"/>
<evidence type="ECO:0000256" key="4">
    <source>
        <dbReference type="ARBA" id="ARBA00022475"/>
    </source>
</evidence>
<comment type="similarity">
    <text evidence="2">Belongs to the TonB family.</text>
</comment>
<reference evidence="13 14" key="2">
    <citation type="journal article" date="2011" name="PLoS ONE">
        <title>The Cyst-Dividing Bacterium Ramlibacter tataouinensis TTB310 Genome Reveals a Well-Stocked Toolbox for Adaptation to a Desert Environment.</title>
        <authorList>
            <person name="De Luca G."/>
            <person name="Barakat M."/>
            <person name="Ortet P."/>
            <person name="Fochesato S."/>
            <person name="Jourlin-Castelli C."/>
            <person name="Ansaldi M."/>
            <person name="Py B."/>
            <person name="Fichant G."/>
            <person name="Coutinho P.M."/>
            <person name="Voulhoux R."/>
            <person name="Bastien O."/>
            <person name="Marechal E."/>
            <person name="Henrissat B."/>
            <person name="Quentin Y."/>
            <person name="Noirot P."/>
            <person name="Filloux A."/>
            <person name="Mejean V."/>
            <person name="Dubow M.S."/>
            <person name="Barras F."/>
            <person name="Barbe V."/>
            <person name="Weissenbach J."/>
            <person name="Mihalcescu I."/>
            <person name="Vermeglio A."/>
            <person name="Achouak W."/>
            <person name="Heulin T."/>
        </authorList>
    </citation>
    <scope>NUCLEOTIDE SEQUENCE [LARGE SCALE GENOMIC DNA]</scope>
    <source>
        <strain evidence="14">ATCC BAA-407 / DSM 14655 / LMG 21543 / TTB310</strain>
    </source>
</reference>
<evidence type="ECO:0000256" key="1">
    <source>
        <dbReference type="ARBA" id="ARBA00004383"/>
    </source>
</evidence>
<dbReference type="PRINTS" id="PR01217">
    <property type="entry name" value="PRICHEXTENSN"/>
</dbReference>
<dbReference type="Pfam" id="PF03544">
    <property type="entry name" value="TonB_C"/>
    <property type="match status" value="1"/>
</dbReference>
<proteinExistence type="inferred from homology"/>
<gene>
    <name evidence="13" type="primary">tonB</name>
    <name evidence="13" type="ordered locus">Rta_24310</name>
</gene>
<dbReference type="HOGENOM" id="CLU_076057_2_2_4"/>
<evidence type="ECO:0000256" key="11">
    <source>
        <dbReference type="SAM" id="Phobius"/>
    </source>
</evidence>
<keyword evidence="5" id="KW-0997">Cell inner membrane</keyword>
<keyword evidence="6 11" id="KW-0812">Transmembrane</keyword>
<dbReference type="InterPro" id="IPR037682">
    <property type="entry name" value="TonB_C"/>
</dbReference>
<feature type="compositionally biased region" description="Pro residues" evidence="10">
    <location>
        <begin position="106"/>
        <end position="124"/>
    </location>
</feature>
<protein>
    <submittedName>
        <fullName evidence="13">Candidate energy transducing system</fullName>
    </submittedName>
</protein>
<dbReference type="eggNOG" id="COG0810">
    <property type="taxonomic scope" value="Bacteria"/>
</dbReference>
<evidence type="ECO:0000256" key="9">
    <source>
        <dbReference type="ARBA" id="ARBA00023136"/>
    </source>
</evidence>
<dbReference type="PATRIC" id="fig|365046.3.peg.2490"/>
<accession>F5Y1U5</accession>
<dbReference type="AlphaFoldDB" id="F5Y1U5"/>
<evidence type="ECO:0000256" key="10">
    <source>
        <dbReference type="SAM" id="MobiDB-lite"/>
    </source>
</evidence>
<feature type="transmembrane region" description="Helical" evidence="11">
    <location>
        <begin position="32"/>
        <end position="51"/>
    </location>
</feature>
<dbReference type="SUPFAM" id="SSF74653">
    <property type="entry name" value="TolA/TonB C-terminal domain"/>
    <property type="match status" value="1"/>
</dbReference>
<dbReference type="GO" id="GO:0098797">
    <property type="term" value="C:plasma membrane protein complex"/>
    <property type="evidence" value="ECO:0007669"/>
    <property type="project" value="TreeGrafter"/>
</dbReference>
<evidence type="ECO:0000256" key="5">
    <source>
        <dbReference type="ARBA" id="ARBA00022519"/>
    </source>
</evidence>
<keyword evidence="9 11" id="KW-0472">Membrane</keyword>
<dbReference type="EMBL" id="CP000245">
    <property type="protein sequence ID" value="AEG93529.1"/>
    <property type="molecule type" value="Genomic_DNA"/>
</dbReference>
<dbReference type="GO" id="GO:0055085">
    <property type="term" value="P:transmembrane transport"/>
    <property type="evidence" value="ECO:0007669"/>
    <property type="project" value="InterPro"/>
</dbReference>
<dbReference type="GO" id="GO:0031992">
    <property type="term" value="F:energy transducer activity"/>
    <property type="evidence" value="ECO:0007669"/>
    <property type="project" value="TreeGrafter"/>
</dbReference>
<reference evidence="14" key="1">
    <citation type="submission" date="2006-01" db="EMBL/GenBank/DDBJ databases">
        <title>Genome of the cyst-dividing bacterium Ramlibacter tataouinensis.</title>
        <authorList>
            <person name="Barakat M."/>
            <person name="Ortet P."/>
            <person name="De Luca G."/>
            <person name="Jourlin-Castelli C."/>
            <person name="Ansaldi M."/>
            <person name="Py B."/>
            <person name="Fichant G."/>
            <person name="Coutinho P."/>
            <person name="Voulhoux R."/>
            <person name="Bastien O."/>
            <person name="Roy S."/>
            <person name="Marechal E."/>
            <person name="Henrissat B."/>
            <person name="Quentin Y."/>
            <person name="Noirot P."/>
            <person name="Filloux A."/>
            <person name="Mejean V."/>
            <person name="DuBow M."/>
            <person name="Barras F."/>
            <person name="Heulin T."/>
        </authorList>
    </citation>
    <scope>NUCLEOTIDE SEQUENCE [LARGE SCALE GENOMIC DNA]</scope>
    <source>
        <strain evidence="14">ATCC BAA-407 / DSM 14655 / LMG 21543 / TTB310</strain>
    </source>
</reference>
<dbReference type="PANTHER" id="PTHR33446">
    <property type="entry name" value="PROTEIN TONB-RELATED"/>
    <property type="match status" value="1"/>
</dbReference>
<keyword evidence="3" id="KW-0813">Transport</keyword>
<comment type="subcellular location">
    <subcellularLocation>
        <location evidence="1">Cell inner membrane</location>
        <topology evidence="1">Single-pass membrane protein</topology>
        <orientation evidence="1">Periplasmic side</orientation>
    </subcellularLocation>
</comment>
<evidence type="ECO:0000259" key="12">
    <source>
        <dbReference type="PROSITE" id="PS52015"/>
    </source>
</evidence>
<keyword evidence="8 11" id="KW-1133">Transmembrane helix</keyword>
<evidence type="ECO:0000256" key="7">
    <source>
        <dbReference type="ARBA" id="ARBA00022927"/>
    </source>
</evidence>
<evidence type="ECO:0000256" key="6">
    <source>
        <dbReference type="ARBA" id="ARBA00022692"/>
    </source>
</evidence>
<feature type="region of interest" description="Disordered" evidence="10">
    <location>
        <begin position="78"/>
        <end position="185"/>
    </location>
</feature>
<feature type="domain" description="TonB C-terminal" evidence="12">
    <location>
        <begin position="164"/>
        <end position="254"/>
    </location>
</feature>
<evidence type="ECO:0000313" key="13">
    <source>
        <dbReference type="EMBL" id="AEG93529.1"/>
    </source>
</evidence>
<keyword evidence="14" id="KW-1185">Reference proteome</keyword>
<sequence length="254" mass="26485">MKPLFATAAPGAAAFAPPGVFTMRPMAARPHRNLAIAGGVVLFHVAALWGLQSGLVRRAAEVVVPVEILARLIEVPQPRVEPPTPTPPSPAPAPPAPRPVERKIQRPPPAPRPVAVPDPLPAPAAPTAVAVPQPPAPPVAAPVAAPEPAPAPPAPAPAPATVELPSSSADYLQNPKPPYPPASKRLGEQGKVVVRVLIGTDGTAQKAELRQSSGFDRLDQTALSTVLKWRYVPGKRGGVPEAMWFEVPINFVLE</sequence>
<dbReference type="PROSITE" id="PS52015">
    <property type="entry name" value="TONB_CTD"/>
    <property type="match status" value="1"/>
</dbReference>
<dbReference type="InterPro" id="IPR006260">
    <property type="entry name" value="TonB/TolA_C"/>
</dbReference>
<dbReference type="KEGG" id="rta:Rta_24310"/>
<evidence type="ECO:0000256" key="2">
    <source>
        <dbReference type="ARBA" id="ARBA00006555"/>
    </source>
</evidence>
<organism evidence="13 14">
    <name type="scientific">Ramlibacter tataouinensis (strain ATCC BAA-407 / DSM 14655 / LMG 21543 / TTB310)</name>
    <dbReference type="NCBI Taxonomy" id="365046"/>
    <lineage>
        <taxon>Bacteria</taxon>
        <taxon>Pseudomonadati</taxon>
        <taxon>Pseudomonadota</taxon>
        <taxon>Betaproteobacteria</taxon>
        <taxon>Burkholderiales</taxon>
        <taxon>Comamonadaceae</taxon>
        <taxon>Ramlibacter</taxon>
    </lineage>
</organism>
<feature type="compositionally biased region" description="Pro residues" evidence="10">
    <location>
        <begin position="79"/>
        <end position="98"/>
    </location>
</feature>
<evidence type="ECO:0000313" key="14">
    <source>
        <dbReference type="Proteomes" id="UP000008385"/>
    </source>
</evidence>